<gene>
    <name evidence="1" type="ORF">UFOVP1374_8</name>
</gene>
<accession>A0A6J5RUN3</accession>
<organism evidence="1">
    <name type="scientific">uncultured Caudovirales phage</name>
    <dbReference type="NCBI Taxonomy" id="2100421"/>
    <lineage>
        <taxon>Viruses</taxon>
        <taxon>Duplodnaviria</taxon>
        <taxon>Heunggongvirae</taxon>
        <taxon>Uroviricota</taxon>
        <taxon>Caudoviricetes</taxon>
        <taxon>Peduoviridae</taxon>
        <taxon>Maltschvirus</taxon>
        <taxon>Maltschvirus maltsch</taxon>
    </lineage>
</organism>
<dbReference type="Gene3D" id="2.40.30.20">
    <property type="match status" value="1"/>
</dbReference>
<reference evidence="1" key="1">
    <citation type="submission" date="2020-05" db="EMBL/GenBank/DDBJ databases">
        <authorList>
            <person name="Chiriac C."/>
            <person name="Salcher M."/>
            <person name="Ghai R."/>
            <person name="Kavagutti S V."/>
        </authorList>
    </citation>
    <scope>NUCLEOTIDE SEQUENCE</scope>
</reference>
<evidence type="ECO:0000313" key="1">
    <source>
        <dbReference type="EMBL" id="CAB4202250.1"/>
    </source>
</evidence>
<dbReference type="EMBL" id="LR797321">
    <property type="protein sequence ID" value="CAB4202250.1"/>
    <property type="molecule type" value="Genomic_DNA"/>
</dbReference>
<protein>
    <submittedName>
        <fullName evidence="1">Uncharacterized protein</fullName>
    </submittedName>
</protein>
<proteinExistence type="predicted"/>
<dbReference type="InterPro" id="IPR023366">
    <property type="entry name" value="ATP_synth_asu-like_sf"/>
</dbReference>
<sequence length="396" mass="40674">MFIQPSLTSSQVELVIPNGQYISIGNTGDEPSVVQIQAAVPGQPWLYSTLATLFNSAQTFGPFGEERTIRIDNRNATVEYSIGAQPQLRSFPALVLENKGPIGLVEPAGTFVTLTYNNNAGKVRLNSAGAHGLTAAVAVGENVYVTWTGGTGVTGLYPVTALDTDTTGTAVTIDQTYKSSTVTISIAAPGVVTWAAHGLSINDTVRFTTTGALPTGLAINTTYYVKTVLSANTFTVSTSAGGAAVTTSGTQSGVQTALVWYGTAVVAVANTAVTLASVTVPGWSVGTGGQIEINALFSLTNSANAKNLNMTFGGSAIFTLAAANNASVSVQKEIVNRGGSQIVSNAIGATGHGASTGTVLTLSVNTNVDQTFAITAQPATANELVQLEYYSLQAIF</sequence>
<name>A0A6J5RUN3_9CAUD</name>